<reference evidence="2" key="1">
    <citation type="journal article" date="2013" name="J. Plant Res.">
        <title>Effect of fungi and light on seed germination of three Opuntia species from semiarid lands of central Mexico.</title>
        <authorList>
            <person name="Delgado-Sanchez P."/>
            <person name="Jimenez-Bremont J.F."/>
            <person name="Guerrero-Gonzalez Mde L."/>
            <person name="Flores J."/>
        </authorList>
    </citation>
    <scope>NUCLEOTIDE SEQUENCE</scope>
    <source>
        <tissue evidence="2">Cladode</tissue>
    </source>
</reference>
<accession>A0A7C9D2L1</accession>
<keyword evidence="1" id="KW-0812">Transmembrane</keyword>
<organism evidence="2">
    <name type="scientific">Opuntia streptacantha</name>
    <name type="common">Prickly pear cactus</name>
    <name type="synonym">Opuntia cardona</name>
    <dbReference type="NCBI Taxonomy" id="393608"/>
    <lineage>
        <taxon>Eukaryota</taxon>
        <taxon>Viridiplantae</taxon>
        <taxon>Streptophyta</taxon>
        <taxon>Embryophyta</taxon>
        <taxon>Tracheophyta</taxon>
        <taxon>Spermatophyta</taxon>
        <taxon>Magnoliopsida</taxon>
        <taxon>eudicotyledons</taxon>
        <taxon>Gunneridae</taxon>
        <taxon>Pentapetalae</taxon>
        <taxon>Caryophyllales</taxon>
        <taxon>Cactineae</taxon>
        <taxon>Cactaceae</taxon>
        <taxon>Opuntioideae</taxon>
        <taxon>Opuntia</taxon>
    </lineage>
</organism>
<feature type="transmembrane region" description="Helical" evidence="1">
    <location>
        <begin position="20"/>
        <end position="40"/>
    </location>
</feature>
<evidence type="ECO:0000313" key="2">
    <source>
        <dbReference type="EMBL" id="MBA4629164.1"/>
    </source>
</evidence>
<reference evidence="2" key="2">
    <citation type="submission" date="2020-07" db="EMBL/GenBank/DDBJ databases">
        <authorList>
            <person name="Vera ALvarez R."/>
            <person name="Arias-Moreno D.M."/>
            <person name="Jimenez-Jacinto V."/>
            <person name="Jimenez-Bremont J.F."/>
            <person name="Swaminathan K."/>
            <person name="Moose S.P."/>
            <person name="Guerrero-Gonzalez M.L."/>
            <person name="Marino-Ramirez L."/>
            <person name="Landsman D."/>
            <person name="Rodriguez-Kessler M."/>
            <person name="Delgado-Sanchez P."/>
        </authorList>
    </citation>
    <scope>NUCLEOTIDE SEQUENCE</scope>
    <source>
        <tissue evidence="2">Cladode</tissue>
    </source>
</reference>
<dbReference type="AlphaFoldDB" id="A0A7C9D2L1"/>
<name>A0A7C9D2L1_OPUST</name>
<keyword evidence="1" id="KW-0472">Membrane</keyword>
<dbReference type="EMBL" id="GISG01068656">
    <property type="protein sequence ID" value="MBA4629164.1"/>
    <property type="molecule type" value="Transcribed_RNA"/>
</dbReference>
<protein>
    <submittedName>
        <fullName evidence="2">Uncharacterized protein</fullName>
    </submittedName>
</protein>
<sequence>MKPTQNLTRQNMLYKRSQVYTLLFAPYQAVVMSLGAYVSAVSASARNKHRSGGLKTAMEYMNGIMYEVHSLSIIVPLEEELNCHSLVFARTPLTLLMWKIWITRADCYVISVSSYYSSDNVWVSGSSFFTV</sequence>
<proteinExistence type="predicted"/>
<evidence type="ECO:0000256" key="1">
    <source>
        <dbReference type="SAM" id="Phobius"/>
    </source>
</evidence>
<keyword evidence="1" id="KW-1133">Transmembrane helix</keyword>